<sequence length="349" mass="37562">MNTPSPLSEAGEFRLECIGVRQETHVAKTYLFAHPAGQFRFNPGQFLNFVFEIDGEEHIRSYSLSSSALNAENVSVTVKRVQGGRVSNWLFEHMRPGLQVRASGPMGQFSCGLEPETPLLLLTAGSGITPAASMLQSLADKASTCDVLLVHFASSAQDMIFREHMRRWVEALPGLRIVPVVTRHIPGAGWIGPVARLSSDLLRALAPDVAQRHVYCCGPGGFMDLATLMLKQMGHPPDGVFIESFESAREDDNIGSAAEAGSAQFTVTFAKAGLTASVDAETTVLKAAKVAGARIQTSCGKGVCGTCRVRMLSGTVEMKHQGGIRQREIDQGFILACCSRPTSDVVIEK</sequence>
<dbReference type="GO" id="GO:0046872">
    <property type="term" value="F:metal ion binding"/>
    <property type="evidence" value="ECO:0007669"/>
    <property type="project" value="UniProtKB-KW"/>
</dbReference>
<comment type="cofactor">
    <cofactor evidence="9">
        <name>[2Fe-2S] cluster</name>
        <dbReference type="ChEBI" id="CHEBI:190135"/>
    </cofactor>
</comment>
<dbReference type="SUPFAM" id="SSF52343">
    <property type="entry name" value="Ferredoxin reductase-like, C-terminal NADP-linked domain"/>
    <property type="match status" value="1"/>
</dbReference>
<dbReference type="STRING" id="411945.GA0061102_1009130"/>
<dbReference type="InterPro" id="IPR001041">
    <property type="entry name" value="2Fe-2S_ferredoxin-type"/>
</dbReference>
<dbReference type="InterPro" id="IPR050415">
    <property type="entry name" value="MRET"/>
</dbReference>
<comment type="similarity">
    <text evidence="10">In the N-terminal section; belongs to the FAD-binding oxidoreductase type 6 family.</text>
</comment>
<dbReference type="PANTHER" id="PTHR47354">
    <property type="entry name" value="NADH OXIDOREDUCTASE HCR"/>
    <property type="match status" value="1"/>
</dbReference>
<evidence type="ECO:0000256" key="7">
    <source>
        <dbReference type="ARBA" id="ARBA00023004"/>
    </source>
</evidence>
<evidence type="ECO:0000256" key="5">
    <source>
        <dbReference type="ARBA" id="ARBA00022827"/>
    </source>
</evidence>
<dbReference type="InterPro" id="IPR006058">
    <property type="entry name" value="2Fe2S_fd_BS"/>
</dbReference>
<keyword evidence="6" id="KW-0560">Oxidoreductase</keyword>
<dbReference type="PROSITE" id="PS51085">
    <property type="entry name" value="2FE2S_FER_2"/>
    <property type="match status" value="1"/>
</dbReference>
<evidence type="ECO:0000313" key="13">
    <source>
        <dbReference type="EMBL" id="SCB23864.1"/>
    </source>
</evidence>
<dbReference type="Proteomes" id="UP000199435">
    <property type="component" value="Unassembled WGS sequence"/>
</dbReference>
<proteinExistence type="inferred from homology"/>
<dbReference type="OrthoDB" id="9796486at2"/>
<feature type="domain" description="FAD-binding FR-type" evidence="12">
    <location>
        <begin position="10"/>
        <end position="112"/>
    </location>
</feature>
<accession>A0A1C3V8F5</accession>
<feature type="domain" description="2Fe-2S ferredoxin-type" evidence="11">
    <location>
        <begin position="265"/>
        <end position="349"/>
    </location>
</feature>
<dbReference type="Gene3D" id="3.40.50.80">
    <property type="entry name" value="Nucleotide-binding domain of ferredoxin-NADP reductase (FNR) module"/>
    <property type="match status" value="1"/>
</dbReference>
<keyword evidence="4" id="KW-0479">Metal-binding</keyword>
<evidence type="ECO:0000256" key="4">
    <source>
        <dbReference type="ARBA" id="ARBA00022723"/>
    </source>
</evidence>
<keyword evidence="7" id="KW-0408">Iron</keyword>
<dbReference type="InterPro" id="IPR036010">
    <property type="entry name" value="2Fe-2S_ferredoxin-like_sf"/>
</dbReference>
<dbReference type="Pfam" id="PF00175">
    <property type="entry name" value="NAD_binding_1"/>
    <property type="match status" value="1"/>
</dbReference>
<dbReference type="InterPro" id="IPR008333">
    <property type="entry name" value="Cbr1-like_FAD-bd_dom"/>
</dbReference>
<protein>
    <submittedName>
        <fullName evidence="13">Ferredoxin-NADP reductase</fullName>
    </submittedName>
</protein>
<dbReference type="PRINTS" id="PR00371">
    <property type="entry name" value="FPNCR"/>
</dbReference>
<dbReference type="InterPro" id="IPR017938">
    <property type="entry name" value="Riboflavin_synthase-like_b-brl"/>
</dbReference>
<dbReference type="InterPro" id="IPR001433">
    <property type="entry name" value="OxRdtase_FAD/NAD-bd"/>
</dbReference>
<evidence type="ECO:0000256" key="3">
    <source>
        <dbReference type="ARBA" id="ARBA00022714"/>
    </source>
</evidence>
<evidence type="ECO:0000256" key="9">
    <source>
        <dbReference type="ARBA" id="ARBA00034078"/>
    </source>
</evidence>
<dbReference type="Gene3D" id="3.10.20.30">
    <property type="match status" value="1"/>
</dbReference>
<keyword evidence="8" id="KW-0411">Iron-sulfur</keyword>
<dbReference type="SUPFAM" id="SSF63380">
    <property type="entry name" value="Riboflavin synthase domain-like"/>
    <property type="match status" value="1"/>
</dbReference>
<dbReference type="InterPro" id="IPR017927">
    <property type="entry name" value="FAD-bd_FR_type"/>
</dbReference>
<evidence type="ECO:0000259" key="11">
    <source>
        <dbReference type="PROSITE" id="PS51085"/>
    </source>
</evidence>
<keyword evidence="3" id="KW-0001">2Fe-2S</keyword>
<dbReference type="InterPro" id="IPR012675">
    <property type="entry name" value="Beta-grasp_dom_sf"/>
</dbReference>
<name>A0A1C3V8F5_9HYPH</name>
<evidence type="ECO:0000256" key="2">
    <source>
        <dbReference type="ARBA" id="ARBA00022630"/>
    </source>
</evidence>
<dbReference type="AlphaFoldDB" id="A0A1C3V8F5"/>
<reference evidence="14" key="1">
    <citation type="submission" date="2016-08" db="EMBL/GenBank/DDBJ databases">
        <authorList>
            <person name="Varghese N."/>
            <person name="Submissions Spin"/>
        </authorList>
    </citation>
    <scope>NUCLEOTIDE SEQUENCE [LARGE SCALE GENOMIC DNA]</scope>
    <source>
        <strain evidence="14">HAMBI 2971</strain>
    </source>
</reference>
<evidence type="ECO:0000256" key="6">
    <source>
        <dbReference type="ARBA" id="ARBA00023002"/>
    </source>
</evidence>
<dbReference type="Pfam" id="PF00970">
    <property type="entry name" value="FAD_binding_6"/>
    <property type="match status" value="1"/>
</dbReference>
<evidence type="ECO:0000259" key="12">
    <source>
        <dbReference type="PROSITE" id="PS51384"/>
    </source>
</evidence>
<evidence type="ECO:0000256" key="1">
    <source>
        <dbReference type="ARBA" id="ARBA00001974"/>
    </source>
</evidence>
<dbReference type="GO" id="GO:0051537">
    <property type="term" value="F:2 iron, 2 sulfur cluster binding"/>
    <property type="evidence" value="ECO:0007669"/>
    <property type="project" value="UniProtKB-KW"/>
</dbReference>
<dbReference type="EMBL" id="FMAH01000009">
    <property type="protein sequence ID" value="SCB23864.1"/>
    <property type="molecule type" value="Genomic_DNA"/>
</dbReference>
<dbReference type="Gene3D" id="2.40.30.10">
    <property type="entry name" value="Translation factors"/>
    <property type="match status" value="1"/>
</dbReference>
<dbReference type="PRINTS" id="PR00410">
    <property type="entry name" value="PHEHYDRXLASE"/>
</dbReference>
<keyword evidence="5" id="KW-0274">FAD</keyword>
<keyword evidence="14" id="KW-1185">Reference proteome</keyword>
<dbReference type="InterPro" id="IPR001709">
    <property type="entry name" value="Flavoprot_Pyr_Nucl_cyt_Rdtase"/>
</dbReference>
<dbReference type="Pfam" id="PF00111">
    <property type="entry name" value="Fer2"/>
    <property type="match status" value="1"/>
</dbReference>
<dbReference type="GO" id="GO:0016491">
    <property type="term" value="F:oxidoreductase activity"/>
    <property type="evidence" value="ECO:0007669"/>
    <property type="project" value="UniProtKB-KW"/>
</dbReference>
<evidence type="ECO:0000313" key="14">
    <source>
        <dbReference type="Proteomes" id="UP000199435"/>
    </source>
</evidence>
<evidence type="ECO:0000256" key="8">
    <source>
        <dbReference type="ARBA" id="ARBA00023014"/>
    </source>
</evidence>
<comment type="cofactor">
    <cofactor evidence="1">
        <name>FAD</name>
        <dbReference type="ChEBI" id="CHEBI:57692"/>
    </cofactor>
</comment>
<gene>
    <name evidence="13" type="ORF">GA0061102_1009130</name>
</gene>
<dbReference type="PANTHER" id="PTHR47354:SF6">
    <property type="entry name" value="NADH OXIDOREDUCTASE HCR"/>
    <property type="match status" value="1"/>
</dbReference>
<dbReference type="SUPFAM" id="SSF54292">
    <property type="entry name" value="2Fe-2S ferredoxin-like"/>
    <property type="match status" value="1"/>
</dbReference>
<dbReference type="RefSeq" id="WP_092846822.1">
    <property type="nucleotide sequence ID" value="NZ_FMAH01000009.1"/>
</dbReference>
<dbReference type="CDD" id="cd00207">
    <property type="entry name" value="fer2"/>
    <property type="match status" value="1"/>
</dbReference>
<evidence type="ECO:0000256" key="10">
    <source>
        <dbReference type="ARBA" id="ARBA00061434"/>
    </source>
</evidence>
<dbReference type="PROSITE" id="PS00197">
    <property type="entry name" value="2FE2S_FER_1"/>
    <property type="match status" value="1"/>
</dbReference>
<dbReference type="InterPro" id="IPR039261">
    <property type="entry name" value="FNR_nucleotide-bd"/>
</dbReference>
<dbReference type="PROSITE" id="PS51384">
    <property type="entry name" value="FAD_FR"/>
    <property type="match status" value="1"/>
</dbReference>
<keyword evidence="2" id="KW-0285">Flavoprotein</keyword>
<organism evidence="13 14">
    <name type="scientific">Rhizobium miluonense</name>
    <dbReference type="NCBI Taxonomy" id="411945"/>
    <lineage>
        <taxon>Bacteria</taxon>
        <taxon>Pseudomonadati</taxon>
        <taxon>Pseudomonadota</taxon>
        <taxon>Alphaproteobacteria</taxon>
        <taxon>Hyphomicrobiales</taxon>
        <taxon>Rhizobiaceae</taxon>
        <taxon>Rhizobium/Agrobacterium group</taxon>
        <taxon>Rhizobium</taxon>
    </lineage>
</organism>